<organism evidence="2 3">
    <name type="scientific">Methylorubrum rhodinum</name>
    <dbReference type="NCBI Taxonomy" id="29428"/>
    <lineage>
        <taxon>Bacteria</taxon>
        <taxon>Pseudomonadati</taxon>
        <taxon>Pseudomonadota</taxon>
        <taxon>Alphaproteobacteria</taxon>
        <taxon>Hyphomicrobiales</taxon>
        <taxon>Methylobacteriaceae</taxon>
        <taxon>Methylorubrum</taxon>
    </lineage>
</organism>
<feature type="region of interest" description="Disordered" evidence="1">
    <location>
        <begin position="111"/>
        <end position="142"/>
    </location>
</feature>
<dbReference type="Pfam" id="PF14384">
    <property type="entry name" value="BrnA_antitoxin"/>
    <property type="match status" value="1"/>
</dbReference>
<dbReference type="EMBL" id="JACHOP010000021">
    <property type="protein sequence ID" value="MBB5759298.1"/>
    <property type="molecule type" value="Genomic_DNA"/>
</dbReference>
<reference evidence="2 3" key="1">
    <citation type="submission" date="2020-08" db="EMBL/GenBank/DDBJ databases">
        <title>Genomic Encyclopedia of Type Strains, Phase IV (KMG-IV): sequencing the most valuable type-strain genomes for metagenomic binning, comparative biology and taxonomic classification.</title>
        <authorList>
            <person name="Goeker M."/>
        </authorList>
    </citation>
    <scope>NUCLEOTIDE SEQUENCE [LARGE SCALE GENOMIC DNA]</scope>
    <source>
        <strain evidence="2 3">DSM 2163</strain>
    </source>
</reference>
<accession>A0A840ZQG1</accession>
<evidence type="ECO:0000313" key="3">
    <source>
        <dbReference type="Proteomes" id="UP000583454"/>
    </source>
</evidence>
<dbReference type="RefSeq" id="WP_246390819.1">
    <property type="nucleotide sequence ID" value="NZ_JACHOP010000021.1"/>
</dbReference>
<proteinExistence type="predicted"/>
<dbReference type="InterPro" id="IPR025528">
    <property type="entry name" value="BrnA_antitoxin"/>
</dbReference>
<keyword evidence="3" id="KW-1185">Reference proteome</keyword>
<name>A0A840ZQG1_9HYPH</name>
<evidence type="ECO:0000256" key="1">
    <source>
        <dbReference type="SAM" id="MobiDB-lite"/>
    </source>
</evidence>
<evidence type="ECO:0000313" key="2">
    <source>
        <dbReference type="EMBL" id="MBB5759298.1"/>
    </source>
</evidence>
<dbReference type="AlphaFoldDB" id="A0A840ZQG1"/>
<gene>
    <name evidence="2" type="ORF">HNR00_004030</name>
</gene>
<feature type="region of interest" description="Disordered" evidence="1">
    <location>
        <begin position="33"/>
        <end position="54"/>
    </location>
</feature>
<sequence>MPSNPRRETATPRVVEMLSEEEEAALQVEIATDPDAPEATTEQLAQMRPAREAMPPALFKALTRRGRPRSPNKLVQVTLRLDPAALASFRATGPGWQGRINEAVIVGSRRLPQQSGADDAEKLIQQPQRPAKERAAKHRSKA</sequence>
<comment type="caution">
    <text evidence="2">The sequence shown here is derived from an EMBL/GenBank/DDBJ whole genome shotgun (WGS) entry which is preliminary data.</text>
</comment>
<protein>
    <submittedName>
        <fullName evidence="2">Uncharacterized protein (DUF4415 family)</fullName>
    </submittedName>
</protein>
<dbReference type="Proteomes" id="UP000583454">
    <property type="component" value="Unassembled WGS sequence"/>
</dbReference>